<dbReference type="GO" id="GO:0004047">
    <property type="term" value="F:aminomethyltransferase activity"/>
    <property type="evidence" value="ECO:0007669"/>
    <property type="project" value="UniProtKB-EC"/>
</dbReference>
<feature type="domain" description="GCVT N-terminal" evidence="2">
    <location>
        <begin position="37"/>
        <end position="268"/>
    </location>
</feature>
<dbReference type="Proteomes" id="UP000320390">
    <property type="component" value="Chromosome"/>
</dbReference>
<dbReference type="GO" id="GO:0032259">
    <property type="term" value="P:methylation"/>
    <property type="evidence" value="ECO:0007669"/>
    <property type="project" value="UniProtKB-KW"/>
</dbReference>
<keyword evidence="3" id="KW-0808">Transferase</keyword>
<protein>
    <submittedName>
        <fullName evidence="3">Aminomethyltransferase</fullName>
        <ecNumber evidence="3">2.1.2.10</ecNumber>
    </submittedName>
</protein>
<dbReference type="InterPro" id="IPR017703">
    <property type="entry name" value="YgfZ/GCV_T_CS"/>
</dbReference>
<evidence type="ECO:0000313" key="4">
    <source>
        <dbReference type="Proteomes" id="UP000320390"/>
    </source>
</evidence>
<reference evidence="3 4" key="1">
    <citation type="submission" date="2019-02" db="EMBL/GenBank/DDBJ databases">
        <title>Deep-cultivation of Planctomycetes and their phenomic and genomic characterization uncovers novel biology.</title>
        <authorList>
            <person name="Wiegand S."/>
            <person name="Jogler M."/>
            <person name="Boedeker C."/>
            <person name="Pinto D."/>
            <person name="Vollmers J."/>
            <person name="Rivas-Marin E."/>
            <person name="Kohn T."/>
            <person name="Peeters S.H."/>
            <person name="Heuer A."/>
            <person name="Rast P."/>
            <person name="Oberbeckmann S."/>
            <person name="Bunk B."/>
            <person name="Jeske O."/>
            <person name="Meyerdierks A."/>
            <person name="Storesund J.E."/>
            <person name="Kallscheuer N."/>
            <person name="Luecker S."/>
            <person name="Lage O.M."/>
            <person name="Pohl T."/>
            <person name="Merkel B.J."/>
            <person name="Hornburger P."/>
            <person name="Mueller R.-W."/>
            <person name="Bruemmer F."/>
            <person name="Labrenz M."/>
            <person name="Spormann A.M."/>
            <person name="Op den Camp H."/>
            <person name="Overmann J."/>
            <person name="Amann R."/>
            <person name="Jetten M.S.M."/>
            <person name="Mascher T."/>
            <person name="Medema M.H."/>
            <person name="Devos D.P."/>
            <person name="Kaster A.-K."/>
            <person name="Ovreas L."/>
            <person name="Rohde M."/>
            <person name="Galperin M.Y."/>
            <person name="Jogler C."/>
        </authorList>
    </citation>
    <scope>NUCLEOTIDE SEQUENCE [LARGE SCALE GENOMIC DNA]</scope>
    <source>
        <strain evidence="3 4">Poly30</strain>
    </source>
</reference>
<dbReference type="RefSeq" id="WP_145196252.1">
    <property type="nucleotide sequence ID" value="NZ_CP036434.1"/>
</dbReference>
<name>A0A518EQ83_9BACT</name>
<dbReference type="SUPFAM" id="SSF103025">
    <property type="entry name" value="Folate-binding domain"/>
    <property type="match status" value="1"/>
</dbReference>
<dbReference type="NCBIfam" id="TIGR03317">
    <property type="entry name" value="ygfZ_signature"/>
    <property type="match status" value="1"/>
</dbReference>
<dbReference type="AlphaFoldDB" id="A0A518EQ83"/>
<dbReference type="Pfam" id="PF01571">
    <property type="entry name" value="GCV_T"/>
    <property type="match status" value="1"/>
</dbReference>
<gene>
    <name evidence="3" type="primary">gcvT_1</name>
    <name evidence="3" type="ORF">Poly30_17480</name>
</gene>
<sequence>MQKSPLRAVHESAGARLRPEEAGGQVITYGDVPAEYAAGTQEGALLLDVTTRGLLTVMGKDARDFLHRILANDIKGLTSGQGNRNLLLTGKGKIVSMFDLCCLGQGFLLSTPPGQAGPLRDALDMYLFTEDVTLADETEAHAPIEIVGPGAAEIIESVLPDFDPTSDTPHTFQFVPFHLDDSDDSDAAAMTKVTPMLVAGRSGFRLETEPEHVAELWRVLQEFGATPGGLVAYDSLRAESVAGEFGRDITDDVYPQEARLEDAFSLTKGCYIGQEVVAKIDTYGGLNKRLFRLRVSHDDPVAPGTRILRSIDGESRDLGVVTTWAYSFEADGGVVLGYLKRKHQEPGTEFLLGETGATAVLQD</sequence>
<keyword evidence="1" id="KW-0809">Transit peptide</keyword>
<dbReference type="OrthoDB" id="9796287at2"/>
<evidence type="ECO:0000256" key="1">
    <source>
        <dbReference type="ARBA" id="ARBA00022946"/>
    </source>
</evidence>
<dbReference type="PANTHER" id="PTHR43757:SF14">
    <property type="entry name" value="GLYCINE CLEAVAGE T-PROTEIN FAMILY"/>
    <property type="match status" value="1"/>
</dbReference>
<dbReference type="EC" id="2.1.2.10" evidence="3"/>
<keyword evidence="4" id="KW-1185">Reference proteome</keyword>
<evidence type="ECO:0000259" key="2">
    <source>
        <dbReference type="Pfam" id="PF01571"/>
    </source>
</evidence>
<dbReference type="EMBL" id="CP036434">
    <property type="protein sequence ID" value="QDV06241.1"/>
    <property type="molecule type" value="Genomic_DNA"/>
</dbReference>
<dbReference type="InterPro" id="IPR028896">
    <property type="entry name" value="GcvT/YgfZ/DmdA"/>
</dbReference>
<keyword evidence="3" id="KW-0489">Methyltransferase</keyword>
<dbReference type="GO" id="GO:0008168">
    <property type="term" value="F:methyltransferase activity"/>
    <property type="evidence" value="ECO:0007669"/>
    <property type="project" value="UniProtKB-KW"/>
</dbReference>
<organism evidence="3 4">
    <name type="scientific">Saltatorellus ferox</name>
    <dbReference type="NCBI Taxonomy" id="2528018"/>
    <lineage>
        <taxon>Bacteria</taxon>
        <taxon>Pseudomonadati</taxon>
        <taxon>Planctomycetota</taxon>
        <taxon>Planctomycetia</taxon>
        <taxon>Planctomycetia incertae sedis</taxon>
        <taxon>Saltatorellus</taxon>
    </lineage>
</organism>
<dbReference type="PANTHER" id="PTHR43757">
    <property type="entry name" value="AMINOMETHYLTRANSFERASE"/>
    <property type="match status" value="1"/>
</dbReference>
<accession>A0A518EQ83</accession>
<evidence type="ECO:0000313" key="3">
    <source>
        <dbReference type="EMBL" id="QDV06241.1"/>
    </source>
</evidence>
<dbReference type="InterPro" id="IPR027266">
    <property type="entry name" value="TrmE/GcvT-like"/>
</dbReference>
<dbReference type="Gene3D" id="3.30.1360.120">
    <property type="entry name" value="Probable tRNA modification gtpase trme, domain 1"/>
    <property type="match status" value="1"/>
</dbReference>
<dbReference type="InterPro" id="IPR029043">
    <property type="entry name" value="GcvT/YgfZ_C"/>
</dbReference>
<proteinExistence type="predicted"/>
<dbReference type="InterPro" id="IPR006222">
    <property type="entry name" value="GCVT_N"/>
</dbReference>
<dbReference type="SUPFAM" id="SSF101790">
    <property type="entry name" value="Aminomethyltransferase beta-barrel domain"/>
    <property type="match status" value="1"/>
</dbReference>
<dbReference type="PIRSF" id="PIRSF006487">
    <property type="entry name" value="GcvT"/>
    <property type="match status" value="1"/>
</dbReference>